<feature type="domain" description="Zn(2)-C6 fungal-type" evidence="3">
    <location>
        <begin position="7"/>
        <end position="37"/>
    </location>
</feature>
<gene>
    <name evidence="4" type="ORF">F5Z01DRAFT_549320</name>
</gene>
<dbReference type="PANTHER" id="PTHR37534">
    <property type="entry name" value="TRANSCRIPTIONAL ACTIVATOR PROTEIN UGA3"/>
    <property type="match status" value="1"/>
</dbReference>
<dbReference type="GO" id="GO:0000981">
    <property type="term" value="F:DNA-binding transcription factor activity, RNA polymerase II-specific"/>
    <property type="evidence" value="ECO:0007669"/>
    <property type="project" value="InterPro"/>
</dbReference>
<organism evidence="4 5">
    <name type="scientific">Emericellopsis atlantica</name>
    <dbReference type="NCBI Taxonomy" id="2614577"/>
    <lineage>
        <taxon>Eukaryota</taxon>
        <taxon>Fungi</taxon>
        <taxon>Dikarya</taxon>
        <taxon>Ascomycota</taxon>
        <taxon>Pezizomycotina</taxon>
        <taxon>Sordariomycetes</taxon>
        <taxon>Hypocreomycetidae</taxon>
        <taxon>Hypocreales</taxon>
        <taxon>Bionectriaceae</taxon>
        <taxon>Emericellopsis</taxon>
    </lineage>
</organism>
<evidence type="ECO:0000256" key="1">
    <source>
        <dbReference type="ARBA" id="ARBA00023242"/>
    </source>
</evidence>
<feature type="region of interest" description="Disordered" evidence="2">
    <location>
        <begin position="69"/>
        <end position="139"/>
    </location>
</feature>
<accession>A0A9P8CQ65</accession>
<proteinExistence type="predicted"/>
<dbReference type="GO" id="GO:0005634">
    <property type="term" value="C:nucleus"/>
    <property type="evidence" value="ECO:0007669"/>
    <property type="project" value="TreeGrafter"/>
</dbReference>
<dbReference type="Pfam" id="PF00172">
    <property type="entry name" value="Zn_clus"/>
    <property type="match status" value="1"/>
</dbReference>
<dbReference type="GO" id="GO:0045944">
    <property type="term" value="P:positive regulation of transcription by RNA polymerase II"/>
    <property type="evidence" value="ECO:0007669"/>
    <property type="project" value="TreeGrafter"/>
</dbReference>
<comment type="caution">
    <text evidence="4">The sequence shown here is derived from an EMBL/GenBank/DDBJ whole genome shotgun (WGS) entry which is preliminary data.</text>
</comment>
<keyword evidence="1" id="KW-0539">Nucleus</keyword>
<reference evidence="4" key="1">
    <citation type="journal article" date="2021" name="IMA Fungus">
        <title>Genomic characterization of three marine fungi, including Emericellopsis atlantica sp. nov. with signatures of a generalist lifestyle and marine biomass degradation.</title>
        <authorList>
            <person name="Hagestad O.C."/>
            <person name="Hou L."/>
            <person name="Andersen J.H."/>
            <person name="Hansen E.H."/>
            <person name="Altermark B."/>
            <person name="Li C."/>
            <person name="Kuhnert E."/>
            <person name="Cox R.J."/>
            <person name="Crous P.W."/>
            <person name="Spatafora J.W."/>
            <person name="Lail K."/>
            <person name="Amirebrahimi M."/>
            <person name="Lipzen A."/>
            <person name="Pangilinan J."/>
            <person name="Andreopoulos W."/>
            <person name="Hayes R.D."/>
            <person name="Ng V."/>
            <person name="Grigoriev I.V."/>
            <person name="Jackson S.A."/>
            <person name="Sutton T.D.S."/>
            <person name="Dobson A.D.W."/>
            <person name="Rama T."/>
        </authorList>
    </citation>
    <scope>NUCLEOTIDE SEQUENCE</scope>
    <source>
        <strain evidence="4">TS7</strain>
    </source>
</reference>
<dbReference type="InterPro" id="IPR001138">
    <property type="entry name" value="Zn2Cys6_DnaBD"/>
</dbReference>
<dbReference type="Gene3D" id="4.10.240.10">
    <property type="entry name" value="Zn(2)-C6 fungal-type DNA-binding domain"/>
    <property type="match status" value="1"/>
</dbReference>
<dbReference type="PANTHER" id="PTHR37534:SF2">
    <property type="entry name" value="N-ACETYLTRANSFERASE DOMAIN-CONTAINING PROTEIN"/>
    <property type="match status" value="1"/>
</dbReference>
<dbReference type="InterPro" id="IPR036864">
    <property type="entry name" value="Zn2-C6_fun-type_DNA-bd_sf"/>
</dbReference>
<dbReference type="EMBL" id="MU251250">
    <property type="protein sequence ID" value="KAG9255599.1"/>
    <property type="molecule type" value="Genomic_DNA"/>
</dbReference>
<dbReference type="GO" id="GO:0000976">
    <property type="term" value="F:transcription cis-regulatory region binding"/>
    <property type="evidence" value="ECO:0007669"/>
    <property type="project" value="TreeGrafter"/>
</dbReference>
<dbReference type="PROSITE" id="PS00463">
    <property type="entry name" value="ZN2_CY6_FUNGAL_1"/>
    <property type="match status" value="1"/>
</dbReference>
<keyword evidence="5" id="KW-1185">Reference proteome</keyword>
<dbReference type="Proteomes" id="UP000887229">
    <property type="component" value="Unassembled WGS sequence"/>
</dbReference>
<dbReference type="RefSeq" id="XP_046119523.1">
    <property type="nucleotide sequence ID" value="XM_046260595.1"/>
</dbReference>
<evidence type="ECO:0000256" key="2">
    <source>
        <dbReference type="SAM" id="MobiDB-lite"/>
    </source>
</evidence>
<sequence length="568" mass="65068">MPAVKRPCLQCKERHVKCDEKRPVCSSCERKALKCSRPSKKTVFRHDTTANFSKDQRWVNSAPRQFQLETQSLDPDGEDGGEDTTSLSCHSETPNDERASSHDASPSVSTQPPENKRRRTEKTLPPLSSSESDHVNGVSDPASLQNVILPPICEGNVPPPWDWTGPNARSALSPPVHHEDTALRHFPLQDVQEACLMRYYIDEIGHWLDLCDEERHFQLVVPVRARRHPHLLNAVFAVAARRLARMPQYQTKRGIVYQGQHLPDLDRHTAVEYMLQCIPALRRFHDTEDDEYRDSIIATAVILRQLEEIDDEDDGDDHGSHLHFLEPTPTKPQINFLPIIDAVLRSPPSQSLFGRRGLIRAAYWMALRQEIYHSFTRRQAPQMILAADYWPTASSANKAVMHTVQVVKWRWGNGSEQEWNRLMRQQEHLDQDVLTDFQPIYYKEADRTLGEIFPTIWYSTVLETTTIQQALMAKSVLYAENPALKSNAVPRNVWRKVESDVRGIMIQLCGIALCHPGSPPAILNAAFVLEMFGDFFTDHYEREAIKKVVERYRAQHAWPARKLVDMFG</sequence>
<dbReference type="AlphaFoldDB" id="A0A9P8CQ65"/>
<evidence type="ECO:0000259" key="3">
    <source>
        <dbReference type="PROSITE" id="PS50048"/>
    </source>
</evidence>
<name>A0A9P8CQ65_9HYPO</name>
<evidence type="ECO:0000313" key="4">
    <source>
        <dbReference type="EMBL" id="KAG9255599.1"/>
    </source>
</evidence>
<dbReference type="SUPFAM" id="SSF57701">
    <property type="entry name" value="Zn2/Cys6 DNA-binding domain"/>
    <property type="match status" value="1"/>
</dbReference>
<dbReference type="SMART" id="SM00066">
    <property type="entry name" value="GAL4"/>
    <property type="match status" value="1"/>
</dbReference>
<dbReference type="PROSITE" id="PS50048">
    <property type="entry name" value="ZN2_CY6_FUNGAL_2"/>
    <property type="match status" value="1"/>
</dbReference>
<dbReference type="GO" id="GO:0008270">
    <property type="term" value="F:zinc ion binding"/>
    <property type="evidence" value="ECO:0007669"/>
    <property type="project" value="InterPro"/>
</dbReference>
<protein>
    <recommendedName>
        <fullName evidence="3">Zn(2)-C6 fungal-type domain-containing protein</fullName>
    </recommendedName>
</protein>
<dbReference type="CDD" id="cd00067">
    <property type="entry name" value="GAL4"/>
    <property type="match status" value="1"/>
</dbReference>
<feature type="compositionally biased region" description="Polar residues" evidence="2">
    <location>
        <begin position="102"/>
        <end position="113"/>
    </location>
</feature>
<evidence type="ECO:0000313" key="5">
    <source>
        <dbReference type="Proteomes" id="UP000887229"/>
    </source>
</evidence>
<dbReference type="OrthoDB" id="4525710at2759"/>
<dbReference type="GeneID" id="70291498"/>